<protein>
    <submittedName>
        <fullName evidence="2">Extracellular solute-binding protein</fullName>
    </submittedName>
</protein>
<evidence type="ECO:0000313" key="3">
    <source>
        <dbReference type="Proteomes" id="UP000290365"/>
    </source>
</evidence>
<dbReference type="Gene3D" id="3.40.190.10">
    <property type="entry name" value="Periplasmic binding protein-like II"/>
    <property type="match status" value="2"/>
</dbReference>
<dbReference type="InterPro" id="IPR050490">
    <property type="entry name" value="Bact_solute-bd_prot1"/>
</dbReference>
<accession>A0A4P6JQS3</accession>
<dbReference type="SUPFAM" id="SSF53850">
    <property type="entry name" value="Periplasmic binding protein-like II"/>
    <property type="match status" value="1"/>
</dbReference>
<feature type="chain" id="PRO_5020750770" evidence="1">
    <location>
        <begin position="23"/>
        <end position="437"/>
    </location>
</feature>
<feature type="signal peptide" evidence="1">
    <location>
        <begin position="1"/>
        <end position="22"/>
    </location>
</feature>
<dbReference type="KEGG" id="kbs:EPA93_14345"/>
<name>A0A4P6JQS3_KTERU</name>
<gene>
    <name evidence="2" type="ORF">EPA93_14345</name>
</gene>
<organism evidence="2 3">
    <name type="scientific">Ktedonosporobacter rubrisoli</name>
    <dbReference type="NCBI Taxonomy" id="2509675"/>
    <lineage>
        <taxon>Bacteria</taxon>
        <taxon>Bacillati</taxon>
        <taxon>Chloroflexota</taxon>
        <taxon>Ktedonobacteria</taxon>
        <taxon>Ktedonobacterales</taxon>
        <taxon>Ktedonosporobacteraceae</taxon>
        <taxon>Ktedonosporobacter</taxon>
    </lineage>
</organism>
<dbReference type="PANTHER" id="PTHR43649">
    <property type="entry name" value="ARABINOSE-BINDING PROTEIN-RELATED"/>
    <property type="match status" value="1"/>
</dbReference>
<dbReference type="PANTHER" id="PTHR43649:SF13">
    <property type="entry name" value="CARBOHYDRATE ABC TRANSPORTER SUBSTRATE-BINDING PROTEIN"/>
    <property type="match status" value="1"/>
</dbReference>
<reference evidence="2 3" key="1">
    <citation type="submission" date="2019-01" db="EMBL/GenBank/DDBJ databases">
        <title>Ktedonosporobacter rubrisoli SCAWS-G2.</title>
        <authorList>
            <person name="Huang Y."/>
            <person name="Yan B."/>
        </authorList>
    </citation>
    <scope>NUCLEOTIDE SEQUENCE [LARGE SCALE GENOMIC DNA]</scope>
    <source>
        <strain evidence="2 3">SCAWS-G2</strain>
    </source>
</reference>
<evidence type="ECO:0000256" key="1">
    <source>
        <dbReference type="SAM" id="SignalP"/>
    </source>
</evidence>
<proteinExistence type="predicted"/>
<dbReference type="RefSeq" id="WP_129888179.1">
    <property type="nucleotide sequence ID" value="NZ_CP035758.1"/>
</dbReference>
<dbReference type="PROSITE" id="PS51257">
    <property type="entry name" value="PROKAR_LIPOPROTEIN"/>
    <property type="match status" value="1"/>
</dbReference>
<dbReference type="OrthoDB" id="9808332at2"/>
<keyword evidence="3" id="KW-1185">Reference proteome</keyword>
<dbReference type="Proteomes" id="UP000290365">
    <property type="component" value="Chromosome"/>
</dbReference>
<evidence type="ECO:0000313" key="2">
    <source>
        <dbReference type="EMBL" id="QBD77116.1"/>
    </source>
</evidence>
<sequence length="437" mass="47902">MKLKGYFLVCSLILCMSTFLSACGGGSQGTTGSSTDITFWAAPNPPQSAFWAEMAKGYMAQHPDVKISVKAIPETPSSEAAIQSALAGGAGPTASENIFTGFAAQLQSSQAIVPLDQMPGWNDVVKARNMAQTIAPWKQSDGHTYVIPMYTNAMMLGWRIDILKQLGYSQPPRTYSEILALGDKLKQKFPDKFVWANDALTKDTWWQRWFDFFTFYDAASNGQALSSGGKITANDQAAISTLAFFKDLAAKHLLLTQTANDPFENGLSVMSVLGPWTFATWQQKYPNLQLDKNYVLSPIAVPDDYPADQPVKTFADAKGLVIYKQASDEQQKKAWDFIKWVLSDPAHDVKWLQTTTLPPARDDLSTNPQFAAFFAKNPELVPYAKNIPNAVPPLAVAKYTDLQVALGDQAIIPVVKGQSSPAQGWNNWKTAAQPLLS</sequence>
<dbReference type="EMBL" id="CP035758">
    <property type="protein sequence ID" value="QBD77116.1"/>
    <property type="molecule type" value="Genomic_DNA"/>
</dbReference>
<keyword evidence="1" id="KW-0732">Signal</keyword>
<dbReference type="AlphaFoldDB" id="A0A4P6JQS3"/>